<keyword evidence="1" id="KW-0472">Membrane</keyword>
<keyword evidence="1" id="KW-1133">Transmembrane helix</keyword>
<protein>
    <recommendedName>
        <fullName evidence="5">Choice-of-anchor G family protein</fullName>
    </recommendedName>
</protein>
<dbReference type="AlphaFoldDB" id="A0A3N6X5K8"/>
<keyword evidence="4" id="KW-1185">Reference proteome</keyword>
<evidence type="ECO:0000256" key="2">
    <source>
        <dbReference type="SAM" id="SignalP"/>
    </source>
</evidence>
<evidence type="ECO:0000313" key="4">
    <source>
        <dbReference type="Proteomes" id="UP000275225"/>
    </source>
</evidence>
<keyword evidence="2" id="KW-0732">Signal</keyword>
<dbReference type="NCBIfam" id="NF033766">
    <property type="entry name" value="choice_anch_G"/>
    <property type="match status" value="1"/>
</dbReference>
<feature type="chain" id="PRO_5017950958" description="Choice-of-anchor G family protein" evidence="2">
    <location>
        <begin position="27"/>
        <end position="516"/>
    </location>
</feature>
<gene>
    <name evidence="3" type="ORF">EHW97_04455</name>
</gene>
<evidence type="ECO:0000313" key="3">
    <source>
        <dbReference type="EMBL" id="RQN08958.1"/>
    </source>
</evidence>
<dbReference type="RefSeq" id="WP_124235966.1">
    <property type="nucleotide sequence ID" value="NZ_JBHUFI010000001.1"/>
</dbReference>
<organism evidence="3 4">
    <name type="scientific">Aeromicrobium camelliae</name>
    <dbReference type="NCBI Taxonomy" id="1538144"/>
    <lineage>
        <taxon>Bacteria</taxon>
        <taxon>Bacillati</taxon>
        <taxon>Actinomycetota</taxon>
        <taxon>Actinomycetes</taxon>
        <taxon>Propionibacteriales</taxon>
        <taxon>Nocardioidaceae</taxon>
        <taxon>Aeromicrobium</taxon>
    </lineage>
</organism>
<sequence>MRILGSSLLVTGLSALLVAAPLPASAENAVAYTSYAESQFLAGKNALGELVDIVGDGVEEEGASSTFPEGGEQFTESPLQALDQLTIPVGDTLLASEIGAVGSYAQTGQGGLAYAASGAVTRDGIVHVGGESQPATNAATLRLSGGALEPLTQYVADLRLELGAVTSQARYETADQELQRSYSLAGSQIVLEVPALRAIAEGLGSDAVDLSTIDLTGPGVCETLLGLLQLDTESCAQVPDIGGLRVTGVGTLLDGLEQPTQGGLRYDAELGALVLDLEQLFRSLGLDLNNLPENTDLLHYALPALVNELPTFVDNFLAVVEDTLGDLTISVVAPGGAATPLPLDQLTGVLETVVEQIRTQLVNGLETLAEPLGAGLTQLTDALANIAQVLVNVPNEYAARYSGETELTDRAASISALRVKLLAVGGEQGQLADLLLGNSLVDTAATAIPPCTTDCDGDPGAGGGGDTGTAGPDGWLPRTGVGLLAPVLFGGLAILGTGYLLTRRGKDDEAGPLGLS</sequence>
<dbReference type="OrthoDB" id="5035198at2"/>
<comment type="caution">
    <text evidence="3">The sequence shown here is derived from an EMBL/GenBank/DDBJ whole genome shotgun (WGS) entry which is preliminary data.</text>
</comment>
<dbReference type="EMBL" id="RQJX01000004">
    <property type="protein sequence ID" value="RQN08958.1"/>
    <property type="molecule type" value="Genomic_DNA"/>
</dbReference>
<dbReference type="InterPro" id="IPR047900">
    <property type="entry name" value="Choice_anch_G"/>
</dbReference>
<accession>A0A3N6X5K8</accession>
<feature type="signal peptide" evidence="2">
    <location>
        <begin position="1"/>
        <end position="26"/>
    </location>
</feature>
<reference evidence="3 4" key="1">
    <citation type="submission" date="2018-11" db="EMBL/GenBank/DDBJ databases">
        <authorList>
            <person name="Li F."/>
        </authorList>
    </citation>
    <scope>NUCLEOTIDE SEQUENCE [LARGE SCALE GENOMIC DNA]</scope>
    <source>
        <strain evidence="3 4">YS17T</strain>
    </source>
</reference>
<evidence type="ECO:0008006" key="5">
    <source>
        <dbReference type="Google" id="ProtNLM"/>
    </source>
</evidence>
<feature type="transmembrane region" description="Helical" evidence="1">
    <location>
        <begin position="481"/>
        <end position="501"/>
    </location>
</feature>
<keyword evidence="1" id="KW-0812">Transmembrane</keyword>
<name>A0A3N6X5K8_9ACTN</name>
<evidence type="ECO:0000256" key="1">
    <source>
        <dbReference type="SAM" id="Phobius"/>
    </source>
</evidence>
<dbReference type="Proteomes" id="UP000275225">
    <property type="component" value="Unassembled WGS sequence"/>
</dbReference>
<proteinExistence type="predicted"/>